<dbReference type="OrthoDB" id="2193813at2759"/>
<reference evidence="2" key="1">
    <citation type="submission" date="2013-07" db="EMBL/GenBank/DDBJ databases">
        <title>The Genome Sequence of Cryptococcus dejecticola CBS10117.</title>
        <authorList>
            <consortium name="The Broad Institute Genome Sequencing Platform"/>
            <person name="Cuomo C."/>
            <person name="Litvintseva A."/>
            <person name="Chen Y."/>
            <person name="Heitman J."/>
            <person name="Sun S."/>
            <person name="Springer D."/>
            <person name="Dromer F."/>
            <person name="Young S.K."/>
            <person name="Zeng Q."/>
            <person name="Gargeya S."/>
            <person name="Fitzgerald M."/>
            <person name="Abouelleil A."/>
            <person name="Alvarado L."/>
            <person name="Berlin A.M."/>
            <person name="Chapman S.B."/>
            <person name="Dewar J."/>
            <person name="Goldberg J."/>
            <person name="Griggs A."/>
            <person name="Gujja S."/>
            <person name="Hansen M."/>
            <person name="Howarth C."/>
            <person name="Imamovic A."/>
            <person name="Larimer J."/>
            <person name="McCowan C."/>
            <person name="Murphy C."/>
            <person name="Pearson M."/>
            <person name="Priest M."/>
            <person name="Roberts A."/>
            <person name="Saif S."/>
            <person name="Shea T."/>
            <person name="Sykes S."/>
            <person name="Wortman J."/>
            <person name="Nusbaum C."/>
            <person name="Birren B."/>
        </authorList>
    </citation>
    <scope>NUCLEOTIDE SEQUENCE [LARGE SCALE GENOMIC DNA]</scope>
    <source>
        <strain evidence="2">CBS 10117</strain>
    </source>
</reference>
<dbReference type="CDD" id="cd00076">
    <property type="entry name" value="HFD_SF"/>
    <property type="match status" value="1"/>
</dbReference>
<name>A0A1A6AD74_9TREE</name>
<organism evidence="2">
    <name type="scientific">Kwoniella dejecticola CBS 10117</name>
    <dbReference type="NCBI Taxonomy" id="1296121"/>
    <lineage>
        <taxon>Eukaryota</taxon>
        <taxon>Fungi</taxon>
        <taxon>Dikarya</taxon>
        <taxon>Basidiomycota</taxon>
        <taxon>Agaricomycotina</taxon>
        <taxon>Tremellomycetes</taxon>
        <taxon>Tremellales</taxon>
        <taxon>Cryptococcaceae</taxon>
        <taxon>Kwoniella</taxon>
    </lineage>
</organism>
<feature type="region of interest" description="Disordered" evidence="1">
    <location>
        <begin position="95"/>
        <end position="176"/>
    </location>
</feature>
<feature type="compositionally biased region" description="Polar residues" evidence="1">
    <location>
        <begin position="107"/>
        <end position="127"/>
    </location>
</feature>
<dbReference type="InterPro" id="IPR009072">
    <property type="entry name" value="Histone-fold"/>
</dbReference>
<sequence length="285" mass="31149">MSTINSLPSTSSSKYIPPEIPPVYLRQIIVDLLLRRGFEGAEAGALTEIERLLEHHITNLFEDSLEYAHLTGRQEANVADLVAAQEESGWGYKRLKRESKRKRGQGESDTFTSSLNLSSSPQIEYEQSSAPPSPSLPTLSSLLDIDPNVAETDDRKPDLYSHGTSSTNHKGKGTKPIYSQEWFPSLPEKWTLLGSSTSENNELPLKEDIGHDHARPPNQVTTALLDFIKLTATERGDIPPELGVVNYGRIQNLGGSTDGDANGRGVAGSKGIKRKWGVKGVSTKS</sequence>
<dbReference type="Gene3D" id="1.10.20.10">
    <property type="entry name" value="Histone, subunit A"/>
    <property type="match status" value="1"/>
</dbReference>
<evidence type="ECO:0008006" key="3">
    <source>
        <dbReference type="Google" id="ProtNLM"/>
    </source>
</evidence>
<evidence type="ECO:0000313" key="2">
    <source>
        <dbReference type="EMBL" id="OBR88017.1"/>
    </source>
</evidence>
<accession>A0A1A6AD74</accession>
<gene>
    <name evidence="2" type="ORF">I303_02234</name>
</gene>
<dbReference type="EMBL" id="KI894028">
    <property type="protein sequence ID" value="OBR88017.1"/>
    <property type="molecule type" value="Genomic_DNA"/>
</dbReference>
<proteinExistence type="predicted"/>
<dbReference type="GO" id="GO:0046982">
    <property type="term" value="F:protein heterodimerization activity"/>
    <property type="evidence" value="ECO:0007669"/>
    <property type="project" value="InterPro"/>
</dbReference>
<feature type="region of interest" description="Disordered" evidence="1">
    <location>
        <begin position="253"/>
        <end position="285"/>
    </location>
</feature>
<dbReference type="VEuPathDB" id="FungiDB:I303_02234"/>
<dbReference type="AlphaFoldDB" id="A0A1A6AD74"/>
<protein>
    <recommendedName>
        <fullName evidence="3">Bromodomain associated domain-containing protein</fullName>
    </recommendedName>
</protein>
<evidence type="ECO:0000256" key="1">
    <source>
        <dbReference type="SAM" id="MobiDB-lite"/>
    </source>
</evidence>
<dbReference type="STRING" id="1296121.A0A1A6AD74"/>